<keyword evidence="1" id="KW-0808">Transferase</keyword>
<name>A0A0F7SNL2_PHARH</name>
<dbReference type="EMBL" id="LN483124">
    <property type="protein sequence ID" value="CED82165.1"/>
    <property type="molecule type" value="Genomic_DNA"/>
</dbReference>
<reference evidence="1" key="1">
    <citation type="submission" date="2014-08" db="EMBL/GenBank/DDBJ databases">
        <authorList>
            <person name="Sharma Rahul"/>
            <person name="Thines Marco"/>
        </authorList>
    </citation>
    <scope>NUCLEOTIDE SEQUENCE</scope>
</reference>
<evidence type="ECO:0000313" key="1">
    <source>
        <dbReference type="EMBL" id="CED82165.1"/>
    </source>
</evidence>
<sequence length="372" mass="41679">MTRLNTYPHWGLSNGVSLEDYLNKDEVMEREEFSTEGKFIVWILTPRKTADQPDTPILAQCKTYRRASSFILDRNSSLAEGKVPSTLEKKVGYGIATVYTPDAYRGKGYAKRMLRELHYLMAAPESLPPYPASLGPHSPRVPPNLRNVLQDAAFSVLYSDIGPLFYTKCYVGESGSGWVAQPSITWEFPVSAASTTATHPDLQKEKDVQWIYSKEDIIPIQSRVSQAVWTQLERSAQDTKGKDGAEVGFLPDQGVLYMIIVKSQAVDPQPGPDDPRRTYGFQTSDGGVVVWSPVVERGRGVGLGINYTMGKIPYDLIARAAASEQYDWIEIWDDRWLAEQEGMGWPVDGRRIERSSSFSYKREIAGQVVSHL</sequence>
<protein>
    <submittedName>
        <fullName evidence="1">Acyl-CoA N-acyltransferase</fullName>
    </submittedName>
</protein>
<keyword evidence="1" id="KW-0012">Acyltransferase</keyword>
<accession>A0A0F7SNL2</accession>
<organism evidence="1">
    <name type="scientific">Phaffia rhodozyma</name>
    <name type="common">Yeast</name>
    <name type="synonym">Xanthophyllomyces dendrorhous</name>
    <dbReference type="NCBI Taxonomy" id="264483"/>
    <lineage>
        <taxon>Eukaryota</taxon>
        <taxon>Fungi</taxon>
        <taxon>Dikarya</taxon>
        <taxon>Basidiomycota</taxon>
        <taxon>Agaricomycotina</taxon>
        <taxon>Tremellomycetes</taxon>
        <taxon>Cystofilobasidiales</taxon>
        <taxon>Mrakiaceae</taxon>
        <taxon>Phaffia</taxon>
    </lineage>
</organism>
<dbReference type="PANTHER" id="PTHR34815:SF2">
    <property type="entry name" value="N-ACETYLTRANSFERASE DOMAIN-CONTAINING PROTEIN"/>
    <property type="match status" value="1"/>
</dbReference>
<dbReference type="GO" id="GO:0016746">
    <property type="term" value="F:acyltransferase activity"/>
    <property type="evidence" value="ECO:0007669"/>
    <property type="project" value="UniProtKB-KW"/>
</dbReference>
<dbReference type="InterPro" id="IPR053013">
    <property type="entry name" value="LAT"/>
</dbReference>
<proteinExistence type="predicted"/>
<dbReference type="AlphaFoldDB" id="A0A0F7SNL2"/>
<dbReference type="PANTHER" id="PTHR34815">
    <property type="entry name" value="LYSINE ACETYLTRANSFERASE"/>
    <property type="match status" value="1"/>
</dbReference>